<dbReference type="EMBL" id="BAAAFH010000007">
    <property type="protein sequence ID" value="GAA0875100.1"/>
    <property type="molecule type" value="Genomic_DNA"/>
</dbReference>
<dbReference type="InterPro" id="IPR014710">
    <property type="entry name" value="RmlC-like_jellyroll"/>
</dbReference>
<dbReference type="InterPro" id="IPR000595">
    <property type="entry name" value="cNMP-bd_dom"/>
</dbReference>
<dbReference type="Gene3D" id="2.60.120.10">
    <property type="entry name" value="Jelly Rolls"/>
    <property type="match status" value="1"/>
</dbReference>
<reference evidence="2 3" key="1">
    <citation type="journal article" date="2019" name="Int. J. Syst. Evol. Microbiol.">
        <title>The Global Catalogue of Microorganisms (GCM) 10K type strain sequencing project: providing services to taxonomists for standard genome sequencing and annotation.</title>
        <authorList>
            <consortium name="The Broad Institute Genomics Platform"/>
            <consortium name="The Broad Institute Genome Sequencing Center for Infectious Disease"/>
            <person name="Wu L."/>
            <person name="Ma J."/>
        </authorList>
    </citation>
    <scope>NUCLEOTIDE SEQUENCE [LARGE SCALE GENOMIC DNA]</scope>
    <source>
        <strain evidence="2 3">JCM 16083</strain>
    </source>
</reference>
<dbReference type="InterPro" id="IPR018490">
    <property type="entry name" value="cNMP-bd_dom_sf"/>
</dbReference>
<name>A0ABN1MPB1_9FLAO</name>
<protein>
    <submittedName>
        <fullName evidence="2">Crp/Fnr family transcriptional regulator</fullName>
    </submittedName>
</protein>
<comment type="caution">
    <text evidence="2">The sequence shown here is derived from an EMBL/GenBank/DDBJ whole genome shotgun (WGS) entry which is preliminary data.</text>
</comment>
<evidence type="ECO:0000313" key="2">
    <source>
        <dbReference type="EMBL" id="GAA0875100.1"/>
    </source>
</evidence>
<dbReference type="Proteomes" id="UP001501126">
    <property type="component" value="Unassembled WGS sequence"/>
</dbReference>
<dbReference type="SUPFAM" id="SSF51206">
    <property type="entry name" value="cAMP-binding domain-like"/>
    <property type="match status" value="1"/>
</dbReference>
<dbReference type="Pfam" id="PF00027">
    <property type="entry name" value="cNMP_binding"/>
    <property type="match status" value="1"/>
</dbReference>
<accession>A0ABN1MPB1</accession>
<keyword evidence="3" id="KW-1185">Reference proteome</keyword>
<sequence>MKNFHSTDLPLSHLLVDDDYKRIKTTLKEIQLPKGDTLMNQKEGITKAYLIKKGIIRSFVHKGEKEITFEFAREKDIVSSGYGYYFAQKGYEKYQLLEDCILYEIDLDKMKKLYADHISICNWARSITEYNAIRTQKRLTDLLFMTPEERYTDLLVHDKELLQRVPLKDIAGFIGISPISLSRIRARITPESLQQEYQYDSDPKV</sequence>
<dbReference type="RefSeq" id="WP_343786199.1">
    <property type="nucleotide sequence ID" value="NZ_BAAAFH010000007.1"/>
</dbReference>
<proteinExistence type="predicted"/>
<organism evidence="2 3">
    <name type="scientific">Wandonia haliotis</name>
    <dbReference type="NCBI Taxonomy" id="574963"/>
    <lineage>
        <taxon>Bacteria</taxon>
        <taxon>Pseudomonadati</taxon>
        <taxon>Bacteroidota</taxon>
        <taxon>Flavobacteriia</taxon>
        <taxon>Flavobacteriales</taxon>
        <taxon>Crocinitomicaceae</taxon>
        <taxon>Wandonia</taxon>
    </lineage>
</organism>
<gene>
    <name evidence="2" type="ORF">GCM10009118_15080</name>
</gene>
<evidence type="ECO:0000313" key="3">
    <source>
        <dbReference type="Proteomes" id="UP001501126"/>
    </source>
</evidence>
<dbReference type="PROSITE" id="PS50042">
    <property type="entry name" value="CNMP_BINDING_3"/>
    <property type="match status" value="1"/>
</dbReference>
<feature type="domain" description="Cyclic nucleotide-binding" evidence="1">
    <location>
        <begin position="11"/>
        <end position="88"/>
    </location>
</feature>
<evidence type="ECO:0000259" key="1">
    <source>
        <dbReference type="PROSITE" id="PS50042"/>
    </source>
</evidence>